<accession>A0AC61NQ56</accession>
<gene>
    <name evidence="1" type="ORF">K4L44_05140</name>
</gene>
<keyword evidence="2" id="KW-1185">Reference proteome</keyword>
<reference evidence="1" key="1">
    <citation type="submission" date="2021-08" db="EMBL/GenBank/DDBJ databases">
        <title>Novel anaerobic bacterium isolated from sea squirt in East Sea, Republic of Korea.</title>
        <authorList>
            <person name="Nguyen T.H."/>
            <person name="Li Z."/>
            <person name="Lee Y.-J."/>
            <person name="Ko J."/>
            <person name="Kim S.-G."/>
        </authorList>
    </citation>
    <scope>NUCLEOTIDE SEQUENCE</scope>
    <source>
        <strain evidence="1">KCTC 25031</strain>
    </source>
</reference>
<name>A0AC61NQ56_9BACT</name>
<proteinExistence type="predicted"/>
<dbReference type="EMBL" id="CP081303">
    <property type="protein sequence ID" value="QZE15222.1"/>
    <property type="molecule type" value="Genomic_DNA"/>
</dbReference>
<organism evidence="1 2">
    <name type="scientific">Halosquirtibacter laminarini</name>
    <dbReference type="NCBI Taxonomy" id="3374600"/>
    <lineage>
        <taxon>Bacteria</taxon>
        <taxon>Pseudomonadati</taxon>
        <taxon>Bacteroidota</taxon>
        <taxon>Bacteroidia</taxon>
        <taxon>Marinilabiliales</taxon>
        <taxon>Prolixibacteraceae</taxon>
        <taxon>Halosquirtibacter</taxon>
    </lineage>
</organism>
<evidence type="ECO:0000313" key="2">
    <source>
        <dbReference type="Proteomes" id="UP000826212"/>
    </source>
</evidence>
<protein>
    <submittedName>
        <fullName evidence="1">DUF4981 domain-containing protein</fullName>
    </submittedName>
</protein>
<dbReference type="Proteomes" id="UP000826212">
    <property type="component" value="Chromosome"/>
</dbReference>
<sequence length="1044" mass="120995">MKSLFQVLLGFCFLSSTLTFAEETPDWENPLCIGRNKERPHAAFIPYVTSKPSPWIEDRYNSGLIQSLNGIWKFHYVDRPSDRPNNFYQENYDVSSWKEIQVPGNWEMQGFGTAIYTDVAYPFPANPPHIPHDYNPVGSYRRSFDIPNNWKGKTIFIHFGGVKSACYLWVNGKKVGYSQGSKTPAEFDITSLLRSKNNHVSLEVYRYSDGAYLEDQDYWKVSGIERDVFLVAREKEHVRDFKIEATLDSAYRDGVLDALLYWNAPVKKKHHLTFVLMAPNGEKIVRRNVIVQKRDSVSRFSVVIPNVKQWNAETPTLYRLLVIDQDRKRRVQESFSKNIGFRTVEIKHGTLRVNNVPILIKGVNRHEHDPKNCRTISVESIVQDIRIMKQHNINAIRCSHYPNREEFYDLCDKYGMYVVDEANIESHGMGYDKDKTLACKPEWEKAHMDRTQRMFYRDRTHPSIIIWSLGNEAGFGPNFEKTYQWLKAHDKTRPVQYEQSGYNEFTDIVVPMYARPYHLKAHVNHLRKRPYIMCEYAHAMGNSVGNLKDYWDLIYKYDQLQGGFIWDWVDQTIALKDSLKRPFWGYGGDLGFVGVPNDSNFCANGLVAADRSLHPHIKEVKKIYQNIHFEPLPLSSNCFRVTNRFDFIKTEGLQFRWFIEGDGEVVSNGIIDINPIAAHQSVEVEIPISNITIKPATHYFVTLEAVTKHEAPMIPKGSRIAWDQFELPWFKQAKEVAPQGEPLSVQKRDGVITISNKLSKWSFDLKTGEWLSWSDHDIALIEKGYHPNFWRPVTDNDKGNGLPQRCDTWKHASEKMTLKDMDIQKKSWGYLVIAQYDMIAQSVEYTISYRLMTYGDTEIQVRFDANGEHLPEIPRLGGYIMMDSSFSNMTWLGRGPYESYCDRKSSAAFGLYHANAKSDFHRYVRPQETANKSDLIWFALTDDQGKGVLMLSKNQRMNASAWPFSMNALMENEDGTFKHGGSISLEKSIWWNIDFKQMGVGGDNTWGAYTHSEYAIPYKNYQYDFVLRPVRNALLSQSKKCYEK</sequence>
<evidence type="ECO:0000313" key="1">
    <source>
        <dbReference type="EMBL" id="QZE15222.1"/>
    </source>
</evidence>